<dbReference type="GO" id="GO:0003712">
    <property type="term" value="F:transcription coregulator activity"/>
    <property type="evidence" value="ECO:0007669"/>
    <property type="project" value="TreeGrafter"/>
</dbReference>
<evidence type="ECO:0000256" key="2">
    <source>
        <dbReference type="SAM" id="Phobius"/>
    </source>
</evidence>
<dbReference type="VEuPathDB" id="PlasmoDB:PRG01_0706000"/>
<keyword evidence="5" id="KW-1185">Reference proteome</keyword>
<protein>
    <submittedName>
        <fullName evidence="4">RAP protein, putative</fullName>
    </submittedName>
</protein>
<reference evidence="4" key="2">
    <citation type="submission" date="2014-05" db="EMBL/GenBank/DDBJ databases">
        <title>The genome sequences of chimpanzee malaria parasites reveal the path to human adaptation.</title>
        <authorList>
            <person name="Otto T.D."/>
            <person name="Rayner J.C."/>
            <person name="Boehme U."/>
            <person name="Pain A."/>
            <person name="Spottiswoode N."/>
            <person name="Sanders M."/>
            <person name="Quail M."/>
            <person name="Ollomo B."/>
            <person name="Renaud F."/>
            <person name="Thomas A.W."/>
            <person name="Prugnolle F."/>
            <person name="Conway D.J."/>
            <person name="Newbold C."/>
            <person name="Berriman M."/>
        </authorList>
    </citation>
    <scope>NUCLEOTIDE SEQUENCE [LARGE SCALE GENOMIC DNA]</scope>
    <source>
        <strain evidence="4">CDC</strain>
    </source>
</reference>
<feature type="compositionally biased region" description="Basic and acidic residues" evidence="1">
    <location>
        <begin position="170"/>
        <end position="195"/>
    </location>
</feature>
<accession>A0A060RVF9</accession>
<sequence length="1255" mass="150807">MINFFNIVVFVLHLFYIIGIIILFLDHVQSSKLNIVYKPNGSFSKPLFISNLFDFKEKFKNNFVKNRKKSDTNYYHDNYKRNYSNTNSNIFIESFNKKNTFIKPIYVTFQDDMNKSVASQNESKKKKKKKKNSEQNQLFLKSTKQKDINEMTIDEEIENYDNIQMDKEEMNNKEDHKESDINDKNNNDYSYDKNNDYSYDNNNNNNNYSYDNNNNNYSNDKNNNNNYFKNMDNSEYELVNDYILLRKNGLTIKELMEQGKWACPKENLKMIRERVNSKINWNYILKKNNELLKDNVDKIYHGIYKKENVDDLLFVFDTYPYNYLNITMSVFSLYKFANSYLNEKKEKMNSVNEKKSNFFNNISSKNFLIKEDEKKKKDDMENINELLNIKHNDNKSRCNEKTNLYDDNFFALENIQDDVGDNNIFKIKEERKRLYYITTNRNFQRIVGSINKHLKIIYRIFSSNEKLSSYEKNKNVYKFIPYINIKDIIIILKSFCILKYDHANIYKYIYFFIVHFIHKFDIYNLCQAVHLCIIKQIYIKPLYQNFLKYLHNIFQQDKNDYIGKIEIAQSKTSLSSNNKKDTHEELQDNHNATNKNNVKKDILLNIKSYDNNRNNLCKDIISLYDAINIKDFYNNIENAMEGYSSNPCNYYTSPLYNNNFNYYIYHSCNYSNINNALDDAEEKKEKEKDIKGFMTKDMRKEKESFIEHNINKDITINENNNNVNNINNINNINNVNNINNTNNTNNRKDINLYVYILYVLSKFPYSNVNIINKIILHILKDIHNLSIDELILTFYSIAELEYEDYEVQNYLYLLIFQRLHLLNYRNNDTLLKLIKSLYLTNNLDRVYDCTKMENTPLKVDVKGREKGKQQDDEKEKDDEEKDEEEKDKEEKDEKEKDEEEDKRKNEQKQNEFHNKEDEKKGEFHIMDNENNSLSNKKKNCDYKKHVEKEHSDNFIEYINNDESNKMESIKTLMIYVISKMVLKNINNYSPIELVDIIRYLSAFKFINKELFSFVYNLPFFKNLNEDILNYYKNNVYFNQSYYAYTKNNNINTPIEIMLCKLYQSYLSYNMFIKQMDTTYIKNVIKDDIIKTIYKRNNEQVKVIQFNNSIIQLLKNTYLNNMKISSYASSSLHYEIADIINKDFKIPCHVEYQTSNGIIIDIAILYEDIKKIDPTCRFFKNIAIEINGPFHYKTKSLSNHFPLINTKTILKKRLLQFEDWDVISFPFWEIKPWFSKTRKESYILKMLPEKLKTFFK</sequence>
<dbReference type="PhylomeDB" id="A0A060RVF9"/>
<keyword evidence="2" id="KW-0812">Transmembrane</keyword>
<organism evidence="4 5">
    <name type="scientific">Plasmodium reichenowi</name>
    <dbReference type="NCBI Taxonomy" id="5854"/>
    <lineage>
        <taxon>Eukaryota</taxon>
        <taxon>Sar</taxon>
        <taxon>Alveolata</taxon>
        <taxon>Apicomplexa</taxon>
        <taxon>Aconoidasida</taxon>
        <taxon>Haemosporida</taxon>
        <taxon>Plasmodiidae</taxon>
        <taxon>Plasmodium</taxon>
        <taxon>Plasmodium (Laverania)</taxon>
    </lineage>
</organism>
<feature type="compositionally biased region" description="Low complexity" evidence="1">
    <location>
        <begin position="196"/>
        <end position="225"/>
    </location>
</feature>
<dbReference type="InterPro" id="IPR026085">
    <property type="entry name" value="ATF7-int"/>
</dbReference>
<dbReference type="PANTHER" id="PTHR23210:SF26">
    <property type="entry name" value="ACTIVATING TRANSCRIPTION FACTOR 7-INTERACTING PROTEIN 1"/>
    <property type="match status" value="1"/>
</dbReference>
<dbReference type="SMART" id="SM00952">
    <property type="entry name" value="RAP"/>
    <property type="match status" value="1"/>
</dbReference>
<feature type="region of interest" description="Disordered" evidence="1">
    <location>
        <begin position="170"/>
        <end position="225"/>
    </location>
</feature>
<keyword evidence="2" id="KW-1133">Transmembrane helix</keyword>
<reference evidence="4" key="1">
    <citation type="submission" date="2014-01" db="EMBL/GenBank/DDBJ databases">
        <authorList>
            <person name="Aslett M."/>
        </authorList>
    </citation>
    <scope>NUCLEOTIDE SEQUENCE</scope>
    <source>
        <strain evidence="4">CDC</strain>
    </source>
</reference>
<evidence type="ECO:0000313" key="5">
    <source>
        <dbReference type="Proteomes" id="UP000027581"/>
    </source>
</evidence>
<feature type="compositionally biased region" description="Acidic residues" evidence="1">
    <location>
        <begin position="874"/>
        <end position="887"/>
    </location>
</feature>
<dbReference type="GO" id="GO:0006355">
    <property type="term" value="P:regulation of DNA-templated transcription"/>
    <property type="evidence" value="ECO:0007669"/>
    <property type="project" value="TreeGrafter"/>
</dbReference>
<dbReference type="InterPro" id="IPR013584">
    <property type="entry name" value="RAP"/>
</dbReference>
<dbReference type="GO" id="GO:0005634">
    <property type="term" value="C:nucleus"/>
    <property type="evidence" value="ECO:0007669"/>
    <property type="project" value="TreeGrafter"/>
</dbReference>
<dbReference type="PANTHER" id="PTHR23210">
    <property type="entry name" value="ACTIVATING TRANSCRIPTION FACTOR 7 INTERACTING PROTEIN"/>
    <property type="match status" value="1"/>
</dbReference>
<evidence type="ECO:0000256" key="1">
    <source>
        <dbReference type="SAM" id="MobiDB-lite"/>
    </source>
</evidence>
<dbReference type="Proteomes" id="UP000027581">
    <property type="component" value="Unassembled WGS sequence"/>
</dbReference>
<dbReference type="EMBL" id="HG810768">
    <property type="protein sequence ID" value="CDO63549.1"/>
    <property type="molecule type" value="Genomic_DNA"/>
</dbReference>
<feature type="compositionally biased region" description="Basic and acidic residues" evidence="1">
    <location>
        <begin position="901"/>
        <end position="927"/>
    </location>
</feature>
<feature type="domain" description="RAP" evidence="3">
    <location>
        <begin position="1181"/>
        <end position="1244"/>
    </location>
</feature>
<evidence type="ECO:0000259" key="3">
    <source>
        <dbReference type="PROSITE" id="PS51286"/>
    </source>
</evidence>
<feature type="region of interest" description="Disordered" evidence="1">
    <location>
        <begin position="118"/>
        <end position="145"/>
    </location>
</feature>
<dbReference type="GO" id="GO:0005667">
    <property type="term" value="C:transcription regulator complex"/>
    <property type="evidence" value="ECO:0007669"/>
    <property type="project" value="TreeGrafter"/>
</dbReference>
<feature type="region of interest" description="Disordered" evidence="1">
    <location>
        <begin position="860"/>
        <end position="936"/>
    </location>
</feature>
<dbReference type="Pfam" id="PF08373">
    <property type="entry name" value="RAP"/>
    <property type="match status" value="1"/>
</dbReference>
<gene>
    <name evidence="4" type="ORF">PRCDC_0706000</name>
</gene>
<dbReference type="VEuPathDB" id="PlasmoDB:PRCDC_0706000"/>
<evidence type="ECO:0000313" key="4">
    <source>
        <dbReference type="EMBL" id="CDO63549.1"/>
    </source>
</evidence>
<keyword evidence="2" id="KW-0472">Membrane</keyword>
<feature type="compositionally biased region" description="Basic and acidic residues" evidence="1">
    <location>
        <begin position="860"/>
        <end position="873"/>
    </location>
</feature>
<dbReference type="AlphaFoldDB" id="A0A060RVF9"/>
<name>A0A060RVF9_PLARE</name>
<dbReference type="PROSITE" id="PS51286">
    <property type="entry name" value="RAP"/>
    <property type="match status" value="1"/>
</dbReference>
<feature type="transmembrane region" description="Helical" evidence="2">
    <location>
        <begin position="7"/>
        <end position="25"/>
    </location>
</feature>
<proteinExistence type="predicted"/>